<dbReference type="PANTHER" id="PTHR30614:SF0">
    <property type="entry name" value="L-CYSTINE TRANSPORT SYSTEM PERMEASE PROTEIN TCYL"/>
    <property type="match status" value="1"/>
</dbReference>
<keyword evidence="6 8" id="KW-1133">Transmembrane helix</keyword>
<reference evidence="10 11" key="2">
    <citation type="journal article" date="2010" name="Stand. Genomic Sci.">
        <title>Complete genome sequence of Sebaldella termitidis type strain (NCTC 11300).</title>
        <authorList>
            <person name="Harmon-Smith M."/>
            <person name="Celia L."/>
            <person name="Chertkov O."/>
            <person name="Lapidus A."/>
            <person name="Copeland A."/>
            <person name="Glavina Del Rio T."/>
            <person name="Nolan M."/>
            <person name="Lucas S."/>
            <person name="Tice H."/>
            <person name="Cheng J.F."/>
            <person name="Han C."/>
            <person name="Detter J.C."/>
            <person name="Bruce D."/>
            <person name="Goodwin L."/>
            <person name="Pitluck S."/>
            <person name="Pati A."/>
            <person name="Liolios K."/>
            <person name="Ivanova N."/>
            <person name="Mavromatis K."/>
            <person name="Mikhailova N."/>
            <person name="Chen A."/>
            <person name="Palaniappan K."/>
            <person name="Land M."/>
            <person name="Hauser L."/>
            <person name="Chang Y.J."/>
            <person name="Jeffries C.D."/>
            <person name="Brettin T."/>
            <person name="Goker M."/>
            <person name="Beck B."/>
            <person name="Bristow J."/>
            <person name="Eisen J.A."/>
            <person name="Markowitz V."/>
            <person name="Hugenholtz P."/>
            <person name="Kyrpides N.C."/>
            <person name="Klenk H.P."/>
            <person name="Chen F."/>
        </authorList>
    </citation>
    <scope>NUCLEOTIDE SEQUENCE [LARGE SCALE GENOMIC DNA]</scope>
    <source>
        <strain evidence="11">ATCC 33386 / NCTC 11300</strain>
    </source>
</reference>
<dbReference type="NCBIfam" id="TIGR01726">
    <property type="entry name" value="HEQRo_perm_3TM"/>
    <property type="match status" value="1"/>
</dbReference>
<feature type="domain" description="ABC transmembrane type-1" evidence="9">
    <location>
        <begin position="14"/>
        <end position="204"/>
    </location>
</feature>
<feature type="transmembrane region" description="Helical" evidence="8">
    <location>
        <begin position="85"/>
        <end position="102"/>
    </location>
</feature>
<dbReference type="RefSeq" id="WP_012861567.1">
    <property type="nucleotide sequence ID" value="NC_013517.1"/>
</dbReference>
<dbReference type="PANTHER" id="PTHR30614">
    <property type="entry name" value="MEMBRANE COMPONENT OF AMINO ACID ABC TRANSPORTER"/>
    <property type="match status" value="1"/>
</dbReference>
<evidence type="ECO:0000259" key="9">
    <source>
        <dbReference type="PROSITE" id="PS50928"/>
    </source>
</evidence>
<dbReference type="Pfam" id="PF00528">
    <property type="entry name" value="BPD_transp_1"/>
    <property type="match status" value="1"/>
</dbReference>
<dbReference type="SUPFAM" id="SSF161098">
    <property type="entry name" value="MetI-like"/>
    <property type="match status" value="1"/>
</dbReference>
<gene>
    <name evidence="10" type="ordered locus">Sterm_2119</name>
</gene>
<dbReference type="HOGENOM" id="CLU_019602_1_1_0"/>
<evidence type="ECO:0000313" key="11">
    <source>
        <dbReference type="Proteomes" id="UP000000845"/>
    </source>
</evidence>
<dbReference type="Proteomes" id="UP000000845">
    <property type="component" value="Chromosome"/>
</dbReference>
<evidence type="ECO:0000256" key="2">
    <source>
        <dbReference type="ARBA" id="ARBA00022448"/>
    </source>
</evidence>
<keyword evidence="2 8" id="KW-0813">Transport</keyword>
<dbReference type="PROSITE" id="PS50928">
    <property type="entry name" value="ABC_TM1"/>
    <property type="match status" value="1"/>
</dbReference>
<keyword evidence="7 8" id="KW-0472">Membrane</keyword>
<comment type="similarity">
    <text evidence="8">Belongs to the binding-protein-dependent transport system permease family.</text>
</comment>
<name>D1AK57_SEBTE</name>
<dbReference type="EMBL" id="CP001739">
    <property type="protein sequence ID" value="ACZ08973.1"/>
    <property type="molecule type" value="Genomic_DNA"/>
</dbReference>
<evidence type="ECO:0000256" key="5">
    <source>
        <dbReference type="ARBA" id="ARBA00022970"/>
    </source>
</evidence>
<feature type="transmembrane region" description="Helical" evidence="8">
    <location>
        <begin position="186"/>
        <end position="204"/>
    </location>
</feature>
<feature type="transmembrane region" description="Helical" evidence="8">
    <location>
        <begin position="18"/>
        <end position="40"/>
    </location>
</feature>
<dbReference type="InterPro" id="IPR000515">
    <property type="entry name" value="MetI-like"/>
</dbReference>
<comment type="subcellular location">
    <subcellularLocation>
        <location evidence="1 8">Cell membrane</location>
        <topology evidence="1 8">Multi-pass membrane protein</topology>
    </subcellularLocation>
</comment>
<dbReference type="STRING" id="526218.Sterm_2119"/>
<dbReference type="GO" id="GO:0043190">
    <property type="term" value="C:ATP-binding cassette (ABC) transporter complex"/>
    <property type="evidence" value="ECO:0007669"/>
    <property type="project" value="InterPro"/>
</dbReference>
<dbReference type="eggNOG" id="COG0765">
    <property type="taxonomic scope" value="Bacteria"/>
</dbReference>
<dbReference type="InterPro" id="IPR010065">
    <property type="entry name" value="AA_ABC_transptr_permease_3TM"/>
</dbReference>
<reference evidence="11" key="1">
    <citation type="submission" date="2009-09" db="EMBL/GenBank/DDBJ databases">
        <title>The complete chromosome of Sebaldella termitidis ATCC 33386.</title>
        <authorList>
            <consortium name="US DOE Joint Genome Institute (JGI-PGF)"/>
            <person name="Lucas S."/>
            <person name="Copeland A."/>
            <person name="Lapidus A."/>
            <person name="Glavina del Rio T."/>
            <person name="Dalin E."/>
            <person name="Tice H."/>
            <person name="Bruce D."/>
            <person name="Goodwin L."/>
            <person name="Pitluck S."/>
            <person name="Kyrpides N."/>
            <person name="Mavromatis K."/>
            <person name="Ivanova N."/>
            <person name="Mikhailova N."/>
            <person name="Sims D."/>
            <person name="Meincke L."/>
            <person name="Brettin T."/>
            <person name="Detter J.C."/>
            <person name="Han C."/>
            <person name="Larimer F."/>
            <person name="Land M."/>
            <person name="Hauser L."/>
            <person name="Markowitz V."/>
            <person name="Cheng J.F."/>
            <person name="Hugenholtz P."/>
            <person name="Woyke T."/>
            <person name="Wu D."/>
            <person name="Eisen J.A."/>
        </authorList>
    </citation>
    <scope>NUCLEOTIDE SEQUENCE [LARGE SCALE GENOMIC DNA]</scope>
    <source>
        <strain evidence="11">ATCC 33386 / NCTC 11300</strain>
    </source>
</reference>
<accession>D1AK57</accession>
<dbReference type="InterPro" id="IPR043429">
    <property type="entry name" value="ArtM/GltK/GlnP/TcyL/YhdX-like"/>
</dbReference>
<sequence length="215" mass="24323">MSELSIFIQILSSLPNVIIVYTVTALISLPLGIIGALAYTGNSVIIKKSISFYTWIFRGTPLILQLFFIYYGLPTLTNNAVVLDRMPAALITFIINYTAYLIEIIRSGLESIDKGQDEAAKVLGYSYFKKIWYILLPQAIRRVLPSLGNEAITLVKDTALIYIISLTEILKTTKEIASRYSIITPYFYAGLIYLGLSFLIDRIFKNMEKRNKVRV</sequence>
<keyword evidence="11" id="KW-1185">Reference proteome</keyword>
<evidence type="ECO:0000256" key="7">
    <source>
        <dbReference type="ARBA" id="ARBA00023136"/>
    </source>
</evidence>
<organism evidence="10 11">
    <name type="scientific">Sebaldella termitidis (strain ATCC 33386 / NCTC 11300)</name>
    <dbReference type="NCBI Taxonomy" id="526218"/>
    <lineage>
        <taxon>Bacteria</taxon>
        <taxon>Fusobacteriati</taxon>
        <taxon>Fusobacteriota</taxon>
        <taxon>Fusobacteriia</taxon>
        <taxon>Fusobacteriales</taxon>
        <taxon>Leptotrichiaceae</taxon>
        <taxon>Sebaldella</taxon>
    </lineage>
</organism>
<evidence type="ECO:0000256" key="6">
    <source>
        <dbReference type="ARBA" id="ARBA00022989"/>
    </source>
</evidence>
<keyword evidence="5" id="KW-0029">Amino-acid transport</keyword>
<dbReference type="KEGG" id="str:Sterm_2119"/>
<dbReference type="CDD" id="cd06261">
    <property type="entry name" value="TM_PBP2"/>
    <property type="match status" value="1"/>
</dbReference>
<dbReference type="AlphaFoldDB" id="D1AK57"/>
<dbReference type="GO" id="GO:0022857">
    <property type="term" value="F:transmembrane transporter activity"/>
    <property type="evidence" value="ECO:0007669"/>
    <property type="project" value="InterPro"/>
</dbReference>
<evidence type="ECO:0000256" key="3">
    <source>
        <dbReference type="ARBA" id="ARBA00022475"/>
    </source>
</evidence>
<protein>
    <submittedName>
        <fullName evidence="10">Polar amino acid ABC transporter, inner membrane subunit</fullName>
    </submittedName>
</protein>
<proteinExistence type="inferred from homology"/>
<dbReference type="InterPro" id="IPR035906">
    <property type="entry name" value="MetI-like_sf"/>
</dbReference>
<evidence type="ECO:0000256" key="8">
    <source>
        <dbReference type="RuleBase" id="RU363032"/>
    </source>
</evidence>
<keyword evidence="4 8" id="KW-0812">Transmembrane</keyword>
<evidence type="ECO:0000313" key="10">
    <source>
        <dbReference type="EMBL" id="ACZ08973.1"/>
    </source>
</evidence>
<evidence type="ECO:0000256" key="4">
    <source>
        <dbReference type="ARBA" id="ARBA00022692"/>
    </source>
</evidence>
<dbReference type="GO" id="GO:0006865">
    <property type="term" value="P:amino acid transport"/>
    <property type="evidence" value="ECO:0007669"/>
    <property type="project" value="UniProtKB-KW"/>
</dbReference>
<evidence type="ECO:0000256" key="1">
    <source>
        <dbReference type="ARBA" id="ARBA00004651"/>
    </source>
</evidence>
<dbReference type="Gene3D" id="1.10.3720.10">
    <property type="entry name" value="MetI-like"/>
    <property type="match status" value="1"/>
</dbReference>
<feature type="transmembrane region" description="Helical" evidence="8">
    <location>
        <begin position="52"/>
        <end position="73"/>
    </location>
</feature>
<keyword evidence="3" id="KW-1003">Cell membrane</keyword>